<feature type="compositionally biased region" description="Basic and acidic residues" evidence="1">
    <location>
        <begin position="99"/>
        <end position="110"/>
    </location>
</feature>
<feature type="chain" id="PRO_5047063450" description="EF-hand domain-containing protein" evidence="2">
    <location>
        <begin position="22"/>
        <end position="204"/>
    </location>
</feature>
<feature type="domain" description="EF-hand" evidence="3">
    <location>
        <begin position="80"/>
        <end position="94"/>
    </location>
</feature>
<dbReference type="InterPro" id="IPR018247">
    <property type="entry name" value="EF_Hand_1_Ca_BS"/>
</dbReference>
<gene>
    <name evidence="4" type="ORF">MN202_09935</name>
</gene>
<protein>
    <recommendedName>
        <fullName evidence="3">EF-hand domain-containing protein</fullName>
    </recommendedName>
</protein>
<evidence type="ECO:0000256" key="1">
    <source>
        <dbReference type="SAM" id="MobiDB-lite"/>
    </source>
</evidence>
<dbReference type="InterPro" id="IPR002048">
    <property type="entry name" value="EF_hand_dom"/>
</dbReference>
<accession>A0ABU8C7D6</accession>
<organism evidence="4 5">
    <name type="scientific">Rheinheimera muenzenbergensis</name>
    <dbReference type="NCBI Taxonomy" id="1193628"/>
    <lineage>
        <taxon>Bacteria</taxon>
        <taxon>Pseudomonadati</taxon>
        <taxon>Pseudomonadota</taxon>
        <taxon>Gammaproteobacteria</taxon>
        <taxon>Chromatiales</taxon>
        <taxon>Chromatiaceae</taxon>
        <taxon>Rheinheimera</taxon>
    </lineage>
</organism>
<keyword evidence="5" id="KW-1185">Reference proteome</keyword>
<feature type="compositionally biased region" description="Low complexity" evidence="1">
    <location>
        <begin position="111"/>
        <end position="123"/>
    </location>
</feature>
<evidence type="ECO:0000313" key="4">
    <source>
        <dbReference type="EMBL" id="MEH8017555.1"/>
    </source>
</evidence>
<feature type="signal peptide" evidence="2">
    <location>
        <begin position="1"/>
        <end position="21"/>
    </location>
</feature>
<dbReference type="InterPro" id="IPR011992">
    <property type="entry name" value="EF-hand-dom_pair"/>
</dbReference>
<comment type="caution">
    <text evidence="4">The sequence shown here is derived from an EMBL/GenBank/DDBJ whole genome shotgun (WGS) entry which is preliminary data.</text>
</comment>
<dbReference type="PROSITE" id="PS00018">
    <property type="entry name" value="EF_HAND_1"/>
    <property type="match status" value="2"/>
</dbReference>
<feature type="region of interest" description="Disordered" evidence="1">
    <location>
        <begin position="85"/>
        <end position="129"/>
    </location>
</feature>
<proteinExistence type="predicted"/>
<evidence type="ECO:0000256" key="2">
    <source>
        <dbReference type="SAM" id="SignalP"/>
    </source>
</evidence>
<sequence length="204" mass="22362">MMNKPKLAISVFLAISSAYLAGCSTKAAPTASALSAAQQQQLAGERAGHLRQTHVRFNALDKDENGYISRAEFNRSGDRAFERMDTNKDGVLSAADPKPAPRGEDTRTEQTRQQQQAQAGTAPRPERLLKMPTTHSVQGMLAMYDSNNDRQISRAEYEQGRSSQFAAVDSNRDGALSYDEYVSEFAGRLDQQIARTVNNTSASN</sequence>
<dbReference type="Proteomes" id="UP001375382">
    <property type="component" value="Unassembled WGS sequence"/>
</dbReference>
<feature type="domain" description="EF-hand" evidence="3">
    <location>
        <begin position="57"/>
        <end position="75"/>
    </location>
</feature>
<keyword evidence="2" id="KW-0732">Signal</keyword>
<feature type="domain" description="EF-hand" evidence="3">
    <location>
        <begin position="164"/>
        <end position="181"/>
    </location>
</feature>
<evidence type="ECO:0000313" key="5">
    <source>
        <dbReference type="Proteomes" id="UP001375382"/>
    </source>
</evidence>
<name>A0ABU8C7D6_9GAMM</name>
<reference evidence="4 5" key="1">
    <citation type="journal article" date="2023" name="Ecotoxicol. Environ. Saf.">
        <title>Mercury remediation potential of mercury-resistant strain Rheinheimera metallidurans sp. nov. isolated from a municipal waste dumping site.</title>
        <authorList>
            <person name="Yadav V."/>
            <person name="Manjhi A."/>
            <person name="Vadakedath N."/>
        </authorList>
    </citation>
    <scope>NUCLEOTIDE SEQUENCE [LARGE SCALE GENOMIC DNA]</scope>
    <source>
        <strain evidence="4 5">E-49</strain>
    </source>
</reference>
<dbReference type="Gene3D" id="1.10.238.10">
    <property type="entry name" value="EF-hand"/>
    <property type="match status" value="2"/>
</dbReference>
<dbReference type="SUPFAM" id="SSF47473">
    <property type="entry name" value="EF-hand"/>
    <property type="match status" value="1"/>
</dbReference>
<dbReference type="Pfam" id="PF13202">
    <property type="entry name" value="EF-hand_5"/>
    <property type="match status" value="3"/>
</dbReference>
<dbReference type="EMBL" id="JALAAR010000007">
    <property type="protein sequence ID" value="MEH8017555.1"/>
    <property type="molecule type" value="Genomic_DNA"/>
</dbReference>
<evidence type="ECO:0000259" key="3">
    <source>
        <dbReference type="Pfam" id="PF13202"/>
    </source>
</evidence>